<dbReference type="EMBL" id="CM037156">
    <property type="protein sequence ID" value="KAH7836803.1"/>
    <property type="molecule type" value="Genomic_DNA"/>
</dbReference>
<sequence length="162" mass="17753">MQLLPTFPMNATFTFPLLQLAYIPFYAWAKLTCTDINPASLHDNPGSRPDSSRTSNFLPLTIRGGGYTTSESPPPAPATTLCLNPCPGHPYSFPLGSNPFYQPPPGFPNGPDSLNVDPFDGLASSCSRLPDFGRKRYREAENSSSGDQRNKRMIKNRESAAR</sequence>
<gene>
    <name evidence="1" type="ORF">Vadar_005889</name>
</gene>
<evidence type="ECO:0000313" key="1">
    <source>
        <dbReference type="EMBL" id="KAH7836803.1"/>
    </source>
</evidence>
<evidence type="ECO:0000313" key="2">
    <source>
        <dbReference type="Proteomes" id="UP000828048"/>
    </source>
</evidence>
<organism evidence="1 2">
    <name type="scientific">Vaccinium darrowii</name>
    <dbReference type="NCBI Taxonomy" id="229202"/>
    <lineage>
        <taxon>Eukaryota</taxon>
        <taxon>Viridiplantae</taxon>
        <taxon>Streptophyta</taxon>
        <taxon>Embryophyta</taxon>
        <taxon>Tracheophyta</taxon>
        <taxon>Spermatophyta</taxon>
        <taxon>Magnoliopsida</taxon>
        <taxon>eudicotyledons</taxon>
        <taxon>Gunneridae</taxon>
        <taxon>Pentapetalae</taxon>
        <taxon>asterids</taxon>
        <taxon>Ericales</taxon>
        <taxon>Ericaceae</taxon>
        <taxon>Vaccinioideae</taxon>
        <taxon>Vaccinieae</taxon>
        <taxon>Vaccinium</taxon>
    </lineage>
</organism>
<accession>A0ACB7X832</accession>
<name>A0ACB7X832_9ERIC</name>
<comment type="caution">
    <text evidence="1">The sequence shown here is derived from an EMBL/GenBank/DDBJ whole genome shotgun (WGS) entry which is preliminary data.</text>
</comment>
<reference evidence="1 2" key="1">
    <citation type="journal article" date="2021" name="Hortic Res">
        <title>High-quality reference genome and annotation aids understanding of berry development for evergreen blueberry (Vaccinium darrowii).</title>
        <authorList>
            <person name="Yu J."/>
            <person name="Hulse-Kemp A.M."/>
            <person name="Babiker E."/>
            <person name="Staton M."/>
        </authorList>
    </citation>
    <scope>NUCLEOTIDE SEQUENCE [LARGE SCALE GENOMIC DNA]</scope>
    <source>
        <strain evidence="2">cv. NJ 8807/NJ 8810</strain>
        <tissue evidence="1">Young leaf</tissue>
    </source>
</reference>
<proteinExistence type="predicted"/>
<protein>
    <submittedName>
        <fullName evidence="1">Uncharacterized protein</fullName>
    </submittedName>
</protein>
<dbReference type="Proteomes" id="UP000828048">
    <property type="component" value="Chromosome 6"/>
</dbReference>
<keyword evidence="2" id="KW-1185">Reference proteome</keyword>